<sequence length="123" mass="13253">MRLLALVGLVGLLSGCGVGVEEEAAAPASERTEMGPPESWCRSYTSAQYCPKYICYWTGTACTLPPASVSGTPEETTQMGPPESWCRSYTTQRYCPSVCAWYSYPAPGYCGLKASSLTGEQQQ</sequence>
<proteinExistence type="predicted"/>
<dbReference type="OrthoDB" id="9897967at2"/>
<dbReference type="RefSeq" id="WP_044193778.1">
    <property type="nucleotide sequence ID" value="NZ_JMCB01000013.1"/>
</dbReference>
<accession>A0A085WAV8</accession>
<protein>
    <recommendedName>
        <fullName evidence="3">Lipoprotein</fullName>
    </recommendedName>
</protein>
<dbReference type="AlphaFoldDB" id="A0A085WAV8"/>
<reference evidence="1 2" key="1">
    <citation type="submission" date="2014-04" db="EMBL/GenBank/DDBJ databases">
        <title>Genome assembly of Hyalangium minutum DSM 14724.</title>
        <authorList>
            <person name="Sharma G."/>
            <person name="Subramanian S."/>
        </authorList>
    </citation>
    <scope>NUCLEOTIDE SEQUENCE [LARGE SCALE GENOMIC DNA]</scope>
    <source>
        <strain evidence="1 2">DSM 14724</strain>
    </source>
</reference>
<organism evidence="1 2">
    <name type="scientific">Hyalangium minutum</name>
    <dbReference type="NCBI Taxonomy" id="394096"/>
    <lineage>
        <taxon>Bacteria</taxon>
        <taxon>Pseudomonadati</taxon>
        <taxon>Myxococcota</taxon>
        <taxon>Myxococcia</taxon>
        <taxon>Myxococcales</taxon>
        <taxon>Cystobacterineae</taxon>
        <taxon>Archangiaceae</taxon>
        <taxon>Hyalangium</taxon>
    </lineage>
</organism>
<gene>
    <name evidence="1" type="ORF">DB31_1839</name>
</gene>
<evidence type="ECO:0008006" key="3">
    <source>
        <dbReference type="Google" id="ProtNLM"/>
    </source>
</evidence>
<name>A0A085WAV8_9BACT</name>
<dbReference type="EMBL" id="JMCB01000013">
    <property type="protein sequence ID" value="KFE64821.1"/>
    <property type="molecule type" value="Genomic_DNA"/>
</dbReference>
<comment type="caution">
    <text evidence="1">The sequence shown here is derived from an EMBL/GenBank/DDBJ whole genome shotgun (WGS) entry which is preliminary data.</text>
</comment>
<evidence type="ECO:0000313" key="1">
    <source>
        <dbReference type="EMBL" id="KFE64821.1"/>
    </source>
</evidence>
<dbReference type="STRING" id="394096.DB31_1839"/>
<dbReference type="PROSITE" id="PS51257">
    <property type="entry name" value="PROKAR_LIPOPROTEIN"/>
    <property type="match status" value="1"/>
</dbReference>
<evidence type="ECO:0000313" key="2">
    <source>
        <dbReference type="Proteomes" id="UP000028725"/>
    </source>
</evidence>
<dbReference type="Proteomes" id="UP000028725">
    <property type="component" value="Unassembled WGS sequence"/>
</dbReference>
<keyword evidence="2" id="KW-1185">Reference proteome</keyword>